<dbReference type="KEGG" id="tcd:AAIA72_10030"/>
<gene>
    <name evidence="1" type="ORF">AAIA72_10030</name>
</gene>
<evidence type="ECO:0008006" key="2">
    <source>
        <dbReference type="Google" id="ProtNLM"/>
    </source>
</evidence>
<accession>A0AB39USW2</accession>
<dbReference type="RefSeq" id="WP_369600183.1">
    <property type="nucleotide sequence ID" value="NZ_CP154858.1"/>
</dbReference>
<dbReference type="EMBL" id="CP154858">
    <property type="protein sequence ID" value="XDT71144.1"/>
    <property type="molecule type" value="Genomic_DNA"/>
</dbReference>
<protein>
    <recommendedName>
        <fullName evidence="2">DUF1439 domain-containing protein</fullName>
    </recommendedName>
</protein>
<proteinExistence type="predicted"/>
<reference evidence="1" key="1">
    <citation type="submission" date="2024-05" db="EMBL/GenBank/DDBJ databases">
        <title>Genome sequencing of novel strain.</title>
        <authorList>
            <person name="Ganbat D."/>
            <person name="Ganbat S."/>
            <person name="Lee S.-J."/>
        </authorList>
    </citation>
    <scope>NUCLEOTIDE SEQUENCE</scope>
    <source>
        <strain evidence="1">SMD15-11</strain>
    </source>
</reference>
<sequence length="169" mass="18649">MTWIQRMLGLTLLLAHIQASALGMTITREEMLAAMRPFFPYPVTLGGWKLALKDPDLGFSAKDQMVALKVRMDVNSGGESMVVAGRLKGQVAFDAQTQQLQLVKPRVESLDVVSGHITGSEETLNTLRRSFGQDLPVIVLFDVRQFSGGLAFFKPRQIRVVDNGVAVEF</sequence>
<evidence type="ECO:0000313" key="1">
    <source>
        <dbReference type="EMBL" id="XDT71144.1"/>
    </source>
</evidence>
<dbReference type="AlphaFoldDB" id="A0AB39USW2"/>
<name>A0AB39USW2_9GAMM</name>
<organism evidence="1">
    <name type="scientific">Thermohahella caldifontis</name>
    <dbReference type="NCBI Taxonomy" id="3142973"/>
    <lineage>
        <taxon>Bacteria</taxon>
        <taxon>Pseudomonadati</taxon>
        <taxon>Pseudomonadota</taxon>
        <taxon>Gammaproteobacteria</taxon>
        <taxon>Oceanospirillales</taxon>
        <taxon>Hahellaceae</taxon>
        <taxon>Thermohahella</taxon>
    </lineage>
</organism>